<dbReference type="EMBL" id="JAWJWE010000036">
    <property type="protein sequence ID" value="KAK6628312.1"/>
    <property type="molecule type" value="Genomic_DNA"/>
</dbReference>
<dbReference type="Proteomes" id="UP001372834">
    <property type="component" value="Unassembled WGS sequence"/>
</dbReference>
<comment type="caution">
    <text evidence="2">The sequence shown here is derived from an EMBL/GenBank/DDBJ whole genome shotgun (WGS) entry which is preliminary data.</text>
</comment>
<feature type="compositionally biased region" description="Basic and acidic residues" evidence="1">
    <location>
        <begin position="33"/>
        <end position="44"/>
    </location>
</feature>
<protein>
    <submittedName>
        <fullName evidence="2">Uncharacterized protein</fullName>
    </submittedName>
</protein>
<accession>A0AAN8S4G8</accession>
<sequence length="118" mass="13425">MVKRIRKVRSSPRNNVQVIKSKRENLKGQPKGVEVEETRKKDGQRLTIRSGKGSDCTALNHRKTDFGTFAVTKKGFTPGMNLLETPGVDQLNIPDKFNKIKWVDKNRVLPNSRCDVFT</sequence>
<evidence type="ECO:0000256" key="1">
    <source>
        <dbReference type="SAM" id="MobiDB-lite"/>
    </source>
</evidence>
<reference evidence="2 3" key="1">
    <citation type="submission" date="2023-10" db="EMBL/GenBank/DDBJ databases">
        <title>Genomes of two closely related lineages of the louse Polyplax serrata with different host specificities.</title>
        <authorList>
            <person name="Martinu J."/>
            <person name="Tarabai H."/>
            <person name="Stefka J."/>
            <person name="Hypsa V."/>
        </authorList>
    </citation>
    <scope>NUCLEOTIDE SEQUENCE [LARGE SCALE GENOMIC DNA]</scope>
    <source>
        <strain evidence="2">HR10_N</strain>
    </source>
</reference>
<proteinExistence type="predicted"/>
<feature type="compositionally biased region" description="Basic residues" evidence="1">
    <location>
        <begin position="1"/>
        <end position="10"/>
    </location>
</feature>
<evidence type="ECO:0000313" key="2">
    <source>
        <dbReference type="EMBL" id="KAK6628312.1"/>
    </source>
</evidence>
<gene>
    <name evidence="2" type="ORF">RUM43_002124</name>
</gene>
<feature type="region of interest" description="Disordered" evidence="1">
    <location>
        <begin position="1"/>
        <end position="54"/>
    </location>
</feature>
<dbReference type="AlphaFoldDB" id="A0AAN8S4G8"/>
<name>A0AAN8S4G8_POLSC</name>
<organism evidence="2 3">
    <name type="scientific">Polyplax serrata</name>
    <name type="common">Common mouse louse</name>
    <dbReference type="NCBI Taxonomy" id="468196"/>
    <lineage>
        <taxon>Eukaryota</taxon>
        <taxon>Metazoa</taxon>
        <taxon>Ecdysozoa</taxon>
        <taxon>Arthropoda</taxon>
        <taxon>Hexapoda</taxon>
        <taxon>Insecta</taxon>
        <taxon>Pterygota</taxon>
        <taxon>Neoptera</taxon>
        <taxon>Paraneoptera</taxon>
        <taxon>Psocodea</taxon>
        <taxon>Troctomorpha</taxon>
        <taxon>Phthiraptera</taxon>
        <taxon>Anoplura</taxon>
        <taxon>Polyplacidae</taxon>
        <taxon>Polyplax</taxon>
    </lineage>
</organism>
<evidence type="ECO:0000313" key="3">
    <source>
        <dbReference type="Proteomes" id="UP001372834"/>
    </source>
</evidence>